<dbReference type="OrthoDB" id="85977at2157"/>
<dbReference type="RefSeq" id="WP_188876385.1">
    <property type="nucleotide sequence ID" value="NZ_BMPF01000001.1"/>
</dbReference>
<name>A0A830EQS6_9EURY</name>
<evidence type="ECO:0000256" key="1">
    <source>
        <dbReference type="SAM" id="MobiDB-lite"/>
    </source>
</evidence>
<dbReference type="EMBL" id="BMPF01000001">
    <property type="protein sequence ID" value="GGL20989.1"/>
    <property type="molecule type" value="Genomic_DNA"/>
</dbReference>
<accession>A0A830EQS6</accession>
<dbReference type="InterPro" id="IPR047792">
    <property type="entry name" value="Hvo_1808-like"/>
</dbReference>
<evidence type="ECO:0000313" key="3">
    <source>
        <dbReference type="EMBL" id="GGL20989.1"/>
    </source>
</evidence>
<reference evidence="3 4" key="1">
    <citation type="journal article" date="2019" name="Int. J. Syst. Evol. Microbiol.">
        <title>The Global Catalogue of Microorganisms (GCM) 10K type strain sequencing project: providing services to taxonomists for standard genome sequencing and annotation.</title>
        <authorList>
            <consortium name="The Broad Institute Genomics Platform"/>
            <consortium name="The Broad Institute Genome Sequencing Center for Infectious Disease"/>
            <person name="Wu L."/>
            <person name="Ma J."/>
        </authorList>
    </citation>
    <scope>NUCLEOTIDE SEQUENCE [LARGE SCALE GENOMIC DNA]</scope>
    <source>
        <strain evidence="3 4">JCM 19585</strain>
    </source>
</reference>
<keyword evidence="2" id="KW-1133">Transmembrane helix</keyword>
<keyword evidence="4" id="KW-1185">Reference proteome</keyword>
<keyword evidence="2" id="KW-0812">Transmembrane</keyword>
<feature type="transmembrane region" description="Helical" evidence="2">
    <location>
        <begin position="498"/>
        <end position="519"/>
    </location>
</feature>
<proteinExistence type="predicted"/>
<sequence length="522" mass="55027">MPSRTLLSVFVVTLLLAPVASALAVPATATASAPTPAAPAAHGAPAENATVGYFDGYWYDSNVTVNQDDGLNASETHAYVRRTMARVEHVRQRNFGTAVPVDVISRAAYQANQSSGGSDTAYSRWNQQVWEAALIIGSDTNLSAATQSYYSNNVLGYYSPSSDAIKIVVPDGKNAHIEYATLAHELQHALQDQQYDLTKAKYGGETQDAQLATSGLVEGEARYVESRYEEKCASGEWDCVAGPSSSGDGESSNDGNSESDSQSASASPPRSLQFTLYFPYASGPGYVADLAERGGWAAVDDAWERPPNTTTEVIHGTAPERTAVSVDRDAATNGWETFPEQGVNGTDTLGEASAFVGLWWQSYEYGAGAVPQRAIQGDGEYRTLRYSAAATTGWAGDAVLPYRKNAKNGFVWKTAWNTSADASAFADAYVLSLKAHDATKRNGTWVVPEADGYRGAYRVVQDGETVTVVNGPDVAAVTAIRPSLAGADSPSPTTTSSGVPGVGVLGAGLALLLASVALARRS</sequence>
<dbReference type="AlphaFoldDB" id="A0A830EQS6"/>
<protein>
    <recommendedName>
        <fullName evidence="5">PGF-CTERM protein</fullName>
    </recommendedName>
</protein>
<evidence type="ECO:0000313" key="4">
    <source>
        <dbReference type="Proteomes" id="UP000628840"/>
    </source>
</evidence>
<dbReference type="NCBIfam" id="NF038145">
    <property type="entry name" value="Hvo_1808_fam"/>
    <property type="match status" value="1"/>
</dbReference>
<dbReference type="Proteomes" id="UP000628840">
    <property type="component" value="Unassembled WGS sequence"/>
</dbReference>
<gene>
    <name evidence="3" type="ORF">GCM10009037_00350</name>
</gene>
<feature type="region of interest" description="Disordered" evidence="1">
    <location>
        <begin position="238"/>
        <end position="269"/>
    </location>
</feature>
<comment type="caution">
    <text evidence="3">The sequence shown here is derived from an EMBL/GenBank/DDBJ whole genome shotgun (WGS) entry which is preliminary data.</text>
</comment>
<evidence type="ECO:0008006" key="5">
    <source>
        <dbReference type="Google" id="ProtNLM"/>
    </source>
</evidence>
<feature type="compositionally biased region" description="Low complexity" evidence="1">
    <location>
        <begin position="244"/>
        <end position="269"/>
    </location>
</feature>
<keyword evidence="2" id="KW-0472">Membrane</keyword>
<evidence type="ECO:0000256" key="2">
    <source>
        <dbReference type="SAM" id="Phobius"/>
    </source>
</evidence>
<organism evidence="3 4">
    <name type="scientific">Halarchaeum grantii</name>
    <dbReference type="NCBI Taxonomy" id="1193105"/>
    <lineage>
        <taxon>Archaea</taxon>
        <taxon>Methanobacteriati</taxon>
        <taxon>Methanobacteriota</taxon>
        <taxon>Stenosarchaea group</taxon>
        <taxon>Halobacteria</taxon>
        <taxon>Halobacteriales</taxon>
        <taxon>Halobacteriaceae</taxon>
    </lineage>
</organism>